<gene>
    <name evidence="5" type="ORF">TTHERM_01019580</name>
</gene>
<keyword evidence="6" id="KW-1185">Reference proteome</keyword>
<feature type="transmembrane region" description="Helical" evidence="4">
    <location>
        <begin position="574"/>
        <end position="595"/>
    </location>
</feature>
<dbReference type="RefSeq" id="XP_001025534.2">
    <property type="nucleotide sequence ID" value="XM_001025534.3"/>
</dbReference>
<dbReference type="KEGG" id="tet:TTHERM_01019580"/>
<dbReference type="PANTHER" id="PTHR38934:SF6">
    <property type="entry name" value="CHROMOSOME UNDETERMINED SCAFFOLD_176, WHOLE GENOME SHOTGUN SEQUENCE"/>
    <property type="match status" value="1"/>
</dbReference>
<keyword evidence="4" id="KW-1133">Transmembrane helix</keyword>
<feature type="transmembrane region" description="Helical" evidence="4">
    <location>
        <begin position="496"/>
        <end position="514"/>
    </location>
</feature>
<feature type="transmembrane region" description="Helical" evidence="4">
    <location>
        <begin position="1500"/>
        <end position="1520"/>
    </location>
</feature>
<keyword evidence="4" id="KW-0472">Membrane</keyword>
<name>Q24C13_TETTS</name>
<proteinExistence type="predicted"/>
<feature type="transmembrane region" description="Helical" evidence="4">
    <location>
        <begin position="1592"/>
        <end position="1615"/>
    </location>
</feature>
<evidence type="ECO:0000313" key="6">
    <source>
        <dbReference type="Proteomes" id="UP000009168"/>
    </source>
</evidence>
<feature type="transmembrane region" description="Helical" evidence="4">
    <location>
        <begin position="1555"/>
        <end position="1572"/>
    </location>
</feature>
<organism evidence="5 6">
    <name type="scientific">Tetrahymena thermophila (strain SB210)</name>
    <dbReference type="NCBI Taxonomy" id="312017"/>
    <lineage>
        <taxon>Eukaryota</taxon>
        <taxon>Sar</taxon>
        <taxon>Alveolata</taxon>
        <taxon>Ciliophora</taxon>
        <taxon>Intramacronucleata</taxon>
        <taxon>Oligohymenophorea</taxon>
        <taxon>Hymenostomatida</taxon>
        <taxon>Tetrahymenina</taxon>
        <taxon>Tetrahymenidae</taxon>
        <taxon>Tetrahymena</taxon>
    </lineage>
</organism>
<evidence type="ECO:0000256" key="2">
    <source>
        <dbReference type="ARBA" id="ARBA00022737"/>
    </source>
</evidence>
<sequence length="1750" mass="201819">MFFAKKLEKQKILAFLIILFLNLRCFLGQLSVNIANELQYTICSQSLSTNINSIYWVANNKNTNTVQTINNCIQSCPSQNFQILGLFDNTITLQRILGTPEPHYSIQLEISLVNCQGWQLNNYFSVYVDNQMVLQWNVDLLQATFILNVPHSSNSVNIMISQNFQNGALWGIKSFVAIMQTCIYDLQTKQCLCPQNYISLNGECVSCSTYPGLSINPSTSLCQEQCGDGKRITNQKECDDGNTISGDGCSSSCKIEDGWKCSGGSATSPDICQNIAPIIMTLSSQNVDNGPIITITFNKNIRIATSWEDSTQMQINGASDYKLNYPTDLQGTSFNVTITSETNILNAQFQITILKSQNIVDDISQTKIYTKVQTLKLQDFSYIPFEQRKFAENISEAAHGVSLTVIASFIPLLLSGNFFLLVNTIEITEMIFHYQFIDVRYPFNVNKFFAVFNNFELPMIPNIFEFFYDESINMHAPERLKEVKLDSFFMRNSGQAFTLFLLLVIVHTLLKMLSSKYNKINCLKKLCHELKENKFNYSFYFDVMTVTYLNLAVSSFMQFYDTNAETTILLINQILSYLTFVIVLFWPFFMAYYIYVRRDIIGDEEVQERMSSLLEGLKTDTLFKAMFQILVFCRKIYLAFIVNFMIAAPHMQMNFLGIYNIFLILLRLKYRPQKLVFQELVNIITEVLLFVMQVCIQQLRDDVNQTEYQRVQFGWVIIGCSSVIIAFHAIFLTYEVLHTIKKYVKKCKEKRAKKKVAPVKESHSTTSKQKLKQNNNLISIENLNDEIKPSIETKENLDNPPKNKDIQMNLLLQSVDDFNLFGKASLNTNRQTNDLASNTNRNLISKNTSNLDYELQSQNITQINLGSMTNRNRTRVGSTVAFSKTGSQQVIPLNDEYIDSTFNCQIQTNVNINYGKWTISTKSGFTDTFNLNKCTQMCQIQTNYQLVLGPISNSFIFERIFSIPEPHYQIKIIGQIDKCDGGLNTIDYTGDQIMLVVDGVTVITLSSNQKIESFGFVIPHSKNQMHLQIIPNIKSNQGFKLIGLQNIQITVFSNAFILASSKCICPPYYLPISNECILCNQITGMNYNSQTQQCSEKCGIGQIISSSKQCDDGNQVDGDGCSSYCAIEQNYICKKLNNQQYDTCYLSTPITFNIQEGEDFDSANPKYLIVFNRAIQDITSQLNVIFQVQVQDIQSNQYSYSWAKVSPNIYSLTLKWQTSIVNKVLQVSIEQPSLIKDSNSISILDTMHTIGIQNFYFVSSNDMDLAQILQILSRVIQVLQISTIPIFLITNKYHAVMNAVDMNQIVTYLPLINIRYPGNVKIFFNAFQDFDFNFFPNLFYYLIPSDLSSYSFSYEQFIENDIPTAYFLKNAGSNLSIWIIFLIIYCIFKIGTLPIMTHKKIRLFCINIVEKRFQWLWFIDMMWLLGMNIMISCFLQFSSITVSNALEVINIIITFACFISFFLAFPLRCYQILIRNSYLQDQVQYIHLWSGLKQNEYKSCFFHLVYYIRKMVFACTIITLYNQTQVQINMLNFFSIFTLLFLLIKNPFKKYKHNIKVFLSELLLFIAQIEMIELKNNIDSPESSRIKTGWVIVFAFLGVLILQAMFTIYQAYIAIRKWWRKLKEKDNLDKNKPLEKVKSPRITKEIEIQTSNDKANIQNDKNNEDDINYFEYGNVSRKSKFNYNNNNNKFNFNFKEQDNVEEDSNSSISLPEFERNIRKSSRQIPPPFSSRRTIFIYKNQENIDENTINV</sequence>
<dbReference type="eggNOG" id="ENOG502SGAC">
    <property type="taxonomic scope" value="Eukaryota"/>
</dbReference>
<evidence type="ECO:0000313" key="5">
    <source>
        <dbReference type="EMBL" id="EAS05289.2"/>
    </source>
</evidence>
<protein>
    <submittedName>
        <fullName evidence="5">Myxococcus cysteine-rich repeat protein</fullName>
    </submittedName>
</protein>
<evidence type="ECO:0000256" key="1">
    <source>
        <dbReference type="ARBA" id="ARBA00022729"/>
    </source>
</evidence>
<dbReference type="Proteomes" id="UP000009168">
    <property type="component" value="Unassembled WGS sequence"/>
</dbReference>
<reference evidence="6" key="1">
    <citation type="journal article" date="2006" name="PLoS Biol.">
        <title>Macronuclear genome sequence of the ciliate Tetrahymena thermophila, a model eukaryote.</title>
        <authorList>
            <person name="Eisen J.A."/>
            <person name="Coyne R.S."/>
            <person name="Wu M."/>
            <person name="Wu D."/>
            <person name="Thiagarajan M."/>
            <person name="Wortman J.R."/>
            <person name="Badger J.H."/>
            <person name="Ren Q."/>
            <person name="Amedeo P."/>
            <person name="Jones K.M."/>
            <person name="Tallon L.J."/>
            <person name="Delcher A.L."/>
            <person name="Salzberg S.L."/>
            <person name="Silva J.C."/>
            <person name="Haas B.J."/>
            <person name="Majoros W.H."/>
            <person name="Farzad M."/>
            <person name="Carlton J.M."/>
            <person name="Smith R.K. Jr."/>
            <person name="Garg J."/>
            <person name="Pearlman R.E."/>
            <person name="Karrer K.M."/>
            <person name="Sun L."/>
            <person name="Manning G."/>
            <person name="Elde N.C."/>
            <person name="Turkewitz A.P."/>
            <person name="Asai D.J."/>
            <person name="Wilkes D.E."/>
            <person name="Wang Y."/>
            <person name="Cai H."/>
            <person name="Collins K."/>
            <person name="Stewart B.A."/>
            <person name="Lee S.R."/>
            <person name="Wilamowska K."/>
            <person name="Weinberg Z."/>
            <person name="Ruzzo W.L."/>
            <person name="Wloga D."/>
            <person name="Gaertig J."/>
            <person name="Frankel J."/>
            <person name="Tsao C.-C."/>
            <person name="Gorovsky M.A."/>
            <person name="Keeling P.J."/>
            <person name="Waller R.F."/>
            <person name="Patron N.J."/>
            <person name="Cherry J.M."/>
            <person name="Stover N.A."/>
            <person name="Krieger C.J."/>
            <person name="del Toro C."/>
            <person name="Ryder H.F."/>
            <person name="Williamson S.C."/>
            <person name="Barbeau R.A."/>
            <person name="Hamilton E.P."/>
            <person name="Orias E."/>
        </authorList>
    </citation>
    <scope>NUCLEOTIDE SEQUENCE [LARGE SCALE GENOMIC DNA]</scope>
    <source>
        <strain evidence="6">SB210</strain>
    </source>
</reference>
<evidence type="ECO:0000256" key="4">
    <source>
        <dbReference type="SAM" id="Phobius"/>
    </source>
</evidence>
<feature type="transmembrane region" description="Helical" evidence="4">
    <location>
        <begin position="652"/>
        <end position="668"/>
    </location>
</feature>
<feature type="transmembrane region" description="Helical" evidence="4">
    <location>
        <begin position="1375"/>
        <end position="1395"/>
    </location>
</feature>
<dbReference type="GeneID" id="7835962"/>
<dbReference type="EMBL" id="GG662374">
    <property type="protein sequence ID" value="EAS05289.2"/>
    <property type="molecule type" value="Genomic_DNA"/>
</dbReference>
<evidence type="ECO:0000256" key="3">
    <source>
        <dbReference type="ARBA" id="ARBA00023157"/>
    </source>
</evidence>
<feature type="transmembrane region" description="Helical" evidence="4">
    <location>
        <begin position="680"/>
        <end position="700"/>
    </location>
</feature>
<dbReference type="InParanoid" id="Q24C13"/>
<keyword evidence="4" id="KW-0812">Transmembrane</keyword>
<dbReference type="HOGENOM" id="CLU_249372_0_0_1"/>
<keyword evidence="1" id="KW-0732">Signal</keyword>
<accession>Q24C13</accession>
<dbReference type="Pfam" id="PF13948">
    <property type="entry name" value="DUF4215"/>
    <property type="match status" value="2"/>
</dbReference>
<feature type="transmembrane region" description="Helical" evidence="4">
    <location>
        <begin position="1526"/>
        <end position="1543"/>
    </location>
</feature>
<feature type="transmembrane region" description="Helical" evidence="4">
    <location>
        <begin position="1415"/>
        <end position="1437"/>
    </location>
</feature>
<dbReference type="OrthoDB" id="291007at2759"/>
<feature type="transmembrane region" description="Helical" evidence="4">
    <location>
        <begin position="712"/>
        <end position="737"/>
    </location>
</feature>
<keyword evidence="3" id="KW-1015">Disulfide bond</keyword>
<dbReference type="InterPro" id="IPR011936">
    <property type="entry name" value="Myxo_disulph_rpt"/>
</dbReference>
<dbReference type="PANTHER" id="PTHR38934">
    <property type="entry name" value="HYPHALLY REGULATED CELL WALL PROTEIN 1"/>
    <property type="match status" value="1"/>
</dbReference>
<feature type="transmembrane region" description="Helical" evidence="4">
    <location>
        <begin position="1449"/>
        <end position="1467"/>
    </location>
</feature>
<keyword evidence="2" id="KW-0677">Repeat</keyword>
<dbReference type="NCBIfam" id="TIGR02232">
    <property type="entry name" value="myxo_disulf_rpt"/>
    <property type="match status" value="2"/>
</dbReference>
<feature type="transmembrane region" description="Helical" evidence="4">
    <location>
        <begin position="535"/>
        <end position="554"/>
    </location>
</feature>